<keyword evidence="3 6" id="KW-0689">Ribosomal protein</keyword>
<dbReference type="PROSITE" id="PS01015">
    <property type="entry name" value="RIBOSOMAL_L19"/>
    <property type="match status" value="1"/>
</dbReference>
<evidence type="ECO:0000256" key="1">
    <source>
        <dbReference type="ARBA" id="ARBA00002349"/>
    </source>
</evidence>
<sequence length="122" mass="14004">MSCEKEEKIVNIIETLEKEQLRNDIPAFRPGDTVRVHTKVIEGKTERIQVFEGIVIARKNSGVRESFKVRRISYGVGVERTFLVHSPRLAKIEVKRSGAVRRAKLFYLRGLSGKAARIKERK</sequence>
<dbReference type="InterPro" id="IPR038657">
    <property type="entry name" value="Ribosomal_bL19_sf"/>
</dbReference>
<dbReference type="Gene3D" id="2.30.30.790">
    <property type="match status" value="1"/>
</dbReference>
<comment type="similarity">
    <text evidence="2 6 7">Belongs to the bacterial ribosomal protein bL19 family.</text>
</comment>
<name>F2BW47_9FIRM</name>
<dbReference type="Pfam" id="PF01245">
    <property type="entry name" value="Ribosomal_L19"/>
    <property type="match status" value="1"/>
</dbReference>
<dbReference type="EMBL" id="AFBB01000007">
    <property type="protein sequence ID" value="EGF15202.1"/>
    <property type="molecule type" value="Genomic_DNA"/>
</dbReference>
<gene>
    <name evidence="8" type="primary">argB</name>
    <name evidence="6" type="synonym">rplS</name>
    <name evidence="8" type="ORF">HMPREF9083_0414</name>
</gene>
<dbReference type="GO" id="GO:0022625">
    <property type="term" value="C:cytosolic large ribosomal subunit"/>
    <property type="evidence" value="ECO:0007669"/>
    <property type="project" value="TreeGrafter"/>
</dbReference>
<evidence type="ECO:0000256" key="2">
    <source>
        <dbReference type="ARBA" id="ARBA00005781"/>
    </source>
</evidence>
<dbReference type="SUPFAM" id="SSF50104">
    <property type="entry name" value="Translation proteins SH3-like domain"/>
    <property type="match status" value="1"/>
</dbReference>
<dbReference type="PANTHER" id="PTHR15680">
    <property type="entry name" value="RIBOSOMAL PROTEIN L19"/>
    <property type="match status" value="1"/>
</dbReference>
<keyword evidence="4 6" id="KW-0687">Ribonucleoprotein</keyword>
<evidence type="ECO:0000256" key="5">
    <source>
        <dbReference type="ARBA" id="ARBA00035171"/>
    </source>
</evidence>
<dbReference type="Proteomes" id="UP000003503">
    <property type="component" value="Unassembled WGS sequence"/>
</dbReference>
<dbReference type="InterPro" id="IPR008991">
    <property type="entry name" value="Translation_prot_SH3-like_sf"/>
</dbReference>
<reference evidence="8 9" key="1">
    <citation type="submission" date="2011-02" db="EMBL/GenBank/DDBJ databases">
        <authorList>
            <person name="Muzny D."/>
            <person name="Qin X."/>
            <person name="Deng J."/>
            <person name="Jiang H."/>
            <person name="Liu Y."/>
            <person name="Qu J."/>
            <person name="Song X.-Z."/>
            <person name="Zhang L."/>
            <person name="Thornton R."/>
            <person name="Coyle M."/>
            <person name="Francisco L."/>
            <person name="Jackson L."/>
            <person name="Javaid M."/>
            <person name="Korchina V."/>
            <person name="Kovar C."/>
            <person name="Mata R."/>
            <person name="Mathew T."/>
            <person name="Ngo R."/>
            <person name="Nguyen L."/>
            <person name="Nguyen N."/>
            <person name="Okwuonu G."/>
            <person name="Ongeri F."/>
            <person name="Pham C."/>
            <person name="Simmons D."/>
            <person name="Wilczek-Boney K."/>
            <person name="Hale W."/>
            <person name="Jakkamsetti A."/>
            <person name="Pham P."/>
            <person name="Ruth R."/>
            <person name="San Lucas F."/>
            <person name="Warren J."/>
            <person name="Zhang J."/>
            <person name="Zhao Z."/>
            <person name="Zhou C."/>
            <person name="Zhu D."/>
            <person name="Lee S."/>
            <person name="Bess C."/>
            <person name="Blankenburg K."/>
            <person name="Forbes L."/>
            <person name="Fu Q."/>
            <person name="Gubbala S."/>
            <person name="Hirani K."/>
            <person name="Jayaseelan J.C."/>
            <person name="Lara F."/>
            <person name="Munidasa M."/>
            <person name="Palculict T."/>
            <person name="Patil S."/>
            <person name="Pu L.-L."/>
            <person name="Saada N."/>
            <person name="Tang L."/>
            <person name="Weissenberger G."/>
            <person name="Zhu Y."/>
            <person name="Hemphill L."/>
            <person name="Shang Y."/>
            <person name="Youmans B."/>
            <person name="Ayvaz T."/>
            <person name="Ross M."/>
            <person name="Santibanez J."/>
            <person name="Aqrawi P."/>
            <person name="Gross S."/>
            <person name="Joshi V."/>
            <person name="Fowler G."/>
            <person name="Nazareth L."/>
            <person name="Reid J."/>
            <person name="Worley K."/>
            <person name="Petrosino J."/>
            <person name="Highlander S."/>
            <person name="Gibbs R."/>
        </authorList>
    </citation>
    <scope>NUCLEOTIDE SEQUENCE [LARGE SCALE GENOMIC DNA]</scope>
    <source>
        <strain evidence="8 9">DSM 19965</strain>
    </source>
</reference>
<dbReference type="HOGENOM" id="CLU_103507_2_1_9"/>
<proteinExistence type="inferred from homology"/>
<dbReference type="GO" id="GO:0016301">
    <property type="term" value="F:kinase activity"/>
    <property type="evidence" value="ECO:0007669"/>
    <property type="project" value="UniProtKB-KW"/>
</dbReference>
<keyword evidence="8" id="KW-0808">Transferase</keyword>
<evidence type="ECO:0000313" key="9">
    <source>
        <dbReference type="Proteomes" id="UP000003503"/>
    </source>
</evidence>
<dbReference type="AlphaFoldDB" id="F2BW47"/>
<accession>F2BW47</accession>
<organism evidence="8 9">
    <name type="scientific">Dialister micraerophilus DSM 19965</name>
    <dbReference type="NCBI Taxonomy" id="888062"/>
    <lineage>
        <taxon>Bacteria</taxon>
        <taxon>Bacillati</taxon>
        <taxon>Bacillota</taxon>
        <taxon>Negativicutes</taxon>
        <taxon>Veillonellales</taxon>
        <taxon>Veillonellaceae</taxon>
        <taxon>Dialister</taxon>
    </lineage>
</organism>
<dbReference type="PIRSF" id="PIRSF002191">
    <property type="entry name" value="Ribosomal_L19"/>
    <property type="match status" value="1"/>
</dbReference>
<dbReference type="GO" id="GO:0006412">
    <property type="term" value="P:translation"/>
    <property type="evidence" value="ECO:0007669"/>
    <property type="project" value="UniProtKB-UniRule"/>
</dbReference>
<evidence type="ECO:0000256" key="4">
    <source>
        <dbReference type="ARBA" id="ARBA00023274"/>
    </source>
</evidence>
<dbReference type="PANTHER" id="PTHR15680:SF9">
    <property type="entry name" value="LARGE RIBOSOMAL SUBUNIT PROTEIN BL19M"/>
    <property type="match status" value="1"/>
</dbReference>
<dbReference type="STRING" id="888062.HMPREF9083_0414"/>
<dbReference type="NCBIfam" id="TIGR01024">
    <property type="entry name" value="rplS_bact"/>
    <property type="match status" value="1"/>
</dbReference>
<dbReference type="InterPro" id="IPR018257">
    <property type="entry name" value="Ribosomal_bL19_CS"/>
</dbReference>
<evidence type="ECO:0000256" key="3">
    <source>
        <dbReference type="ARBA" id="ARBA00022980"/>
    </source>
</evidence>
<keyword evidence="8" id="KW-0418">Kinase</keyword>
<dbReference type="InterPro" id="IPR001857">
    <property type="entry name" value="Ribosomal_bL19"/>
</dbReference>
<evidence type="ECO:0000256" key="7">
    <source>
        <dbReference type="RuleBase" id="RU000559"/>
    </source>
</evidence>
<comment type="function">
    <text evidence="1 6 7">This protein is located at the 30S-50S ribosomal subunit interface and may play a role in the structure and function of the aminoacyl-tRNA binding site.</text>
</comment>
<protein>
    <recommendedName>
        <fullName evidence="5 6">Large ribosomal subunit protein bL19</fullName>
    </recommendedName>
</protein>
<dbReference type="GO" id="GO:0003735">
    <property type="term" value="F:structural constituent of ribosome"/>
    <property type="evidence" value="ECO:0007669"/>
    <property type="project" value="InterPro"/>
</dbReference>
<evidence type="ECO:0000313" key="8">
    <source>
        <dbReference type="EMBL" id="EGF15202.1"/>
    </source>
</evidence>
<dbReference type="HAMAP" id="MF_00402">
    <property type="entry name" value="Ribosomal_bL19"/>
    <property type="match status" value="1"/>
</dbReference>
<dbReference type="FunFam" id="2.30.30.790:FF:000001">
    <property type="entry name" value="50S ribosomal protein L19"/>
    <property type="match status" value="1"/>
</dbReference>
<evidence type="ECO:0000256" key="6">
    <source>
        <dbReference type="HAMAP-Rule" id="MF_00402"/>
    </source>
</evidence>
<dbReference type="eggNOG" id="COG0335">
    <property type="taxonomic scope" value="Bacteria"/>
</dbReference>
<dbReference type="PRINTS" id="PR00061">
    <property type="entry name" value="RIBOSOMALL19"/>
</dbReference>
<comment type="caution">
    <text evidence="8">The sequence shown here is derived from an EMBL/GenBank/DDBJ whole genome shotgun (WGS) entry which is preliminary data.</text>
</comment>
<keyword evidence="9" id="KW-1185">Reference proteome</keyword>